<keyword evidence="3" id="KW-1185">Reference proteome</keyword>
<feature type="compositionally biased region" description="Basic and acidic residues" evidence="1">
    <location>
        <begin position="541"/>
        <end position="554"/>
    </location>
</feature>
<sequence>MTKKELERKIAATLRKANRLKTPRLQIAKVNEAVSILQALMQPSLNVVAGAGQISPEQLSLYLELCQVHKLKFQMDGLFQSINAELKKIAQYPESMTHDVYDRLVKRLGTVSAIAPEHRDAQEKLELLAQSYPEFAEQNRPQQFLIDITPYQADELIIDLEIPLQEITDHDQLRAVYKPYQTGSREPRNDETGTICQLRFPLKHVKDFELFHEELHTHATYHVIVNNLPLEEKIFSTWFQCYKKSLKANTPQYCYGASPFSLNVFGCHKLDMPDVAKSIECCWFHYGELDDETGLFIIATDRIAERLRRQLYTCGFCPALSQEKLSIGLALLPKYVNPECDSRWQYFYQNDARAGVLPAGHDVAISLTSFTSDQQTFPDLVEVSSTPCVGKALQYLATRNLRDLQEVSYTHLVSCVACGAPYRPQTMICSKCKNEFWKIALREIENVIPAIRMTQEVILSALPDTQSQKNARIRQDIGGLPKPEPEVIVVHAPEAQTPPVGIALKKPTPQPPKSSSVSFDALWQDPAVQEMLAPTSNEVAASKDEAKQPPDEIHAPIISTPPAAPAVVAENVSLPSTLSERSKSTAPEPTVVQDKEDAPRQRQSAPVKMELHEKLRGLMSKKYRERKAIEYAFAEPEDFSLSSEPHEAPVEDIPIYTRSVAQQIAESPQNGQPQGSHVSADEDVLAAIKQLRPRQKSDLSKRGVVRVIYHATTDIETCPLCAYLDGMVMDPDDPATDIFSPPLFPGCSCRRTYVLKTEKPSNWPEVTFQFPPQKLLEFLEK</sequence>
<organism evidence="2">
    <name type="scientific">Candidatus Moduliflexus flocculans</name>
    <dbReference type="NCBI Taxonomy" id="1499966"/>
    <lineage>
        <taxon>Bacteria</taxon>
        <taxon>Candidatus Moduliflexota</taxon>
        <taxon>Candidatus Moduliflexia</taxon>
        <taxon>Candidatus Moduliflexales</taxon>
        <taxon>Candidatus Moduliflexaceae</taxon>
    </lineage>
</organism>
<evidence type="ECO:0000313" key="2">
    <source>
        <dbReference type="EMBL" id="GAK52971.1"/>
    </source>
</evidence>
<dbReference type="HOGENOM" id="CLU_379328_0_0_0"/>
<feature type="compositionally biased region" description="Polar residues" evidence="1">
    <location>
        <begin position="574"/>
        <end position="587"/>
    </location>
</feature>
<name>A0A0S6W3I7_9BACT</name>
<proteinExistence type="predicted"/>
<evidence type="ECO:0000313" key="3">
    <source>
        <dbReference type="Proteomes" id="UP000030700"/>
    </source>
</evidence>
<evidence type="ECO:0000256" key="1">
    <source>
        <dbReference type="SAM" id="MobiDB-lite"/>
    </source>
</evidence>
<dbReference type="EMBL" id="DF820459">
    <property type="protein sequence ID" value="GAK52971.1"/>
    <property type="molecule type" value="Genomic_DNA"/>
</dbReference>
<feature type="region of interest" description="Disordered" evidence="1">
    <location>
        <begin position="574"/>
        <end position="606"/>
    </location>
</feature>
<dbReference type="AlphaFoldDB" id="A0A0S6W3I7"/>
<protein>
    <submittedName>
        <fullName evidence="2">Uncharacterized protein</fullName>
    </submittedName>
</protein>
<reference evidence="2" key="1">
    <citation type="journal article" date="2015" name="PeerJ">
        <title>First genomic representation of candidate bacterial phylum KSB3 points to enhanced environmental sensing as a trigger of wastewater bulking.</title>
        <authorList>
            <person name="Sekiguchi Y."/>
            <person name="Ohashi A."/>
            <person name="Parks D.H."/>
            <person name="Yamauchi T."/>
            <person name="Tyson G.W."/>
            <person name="Hugenholtz P."/>
        </authorList>
    </citation>
    <scope>NUCLEOTIDE SEQUENCE [LARGE SCALE GENOMIC DNA]</scope>
</reference>
<accession>A0A0S6W3I7</accession>
<feature type="region of interest" description="Disordered" evidence="1">
    <location>
        <begin position="537"/>
        <end position="558"/>
    </location>
</feature>
<gene>
    <name evidence="2" type="ORF">U14_04230</name>
</gene>
<dbReference type="STRING" id="1499966.U14_04230"/>
<dbReference type="Proteomes" id="UP000030700">
    <property type="component" value="Unassembled WGS sequence"/>
</dbReference>